<evidence type="ECO:0000256" key="2">
    <source>
        <dbReference type="ARBA" id="ARBA00022714"/>
    </source>
</evidence>
<evidence type="ECO:0000256" key="4">
    <source>
        <dbReference type="ARBA" id="ARBA00022982"/>
    </source>
</evidence>
<dbReference type="InterPro" id="IPR041854">
    <property type="entry name" value="BFD-like_2Fe2S-bd_dom_sf"/>
</dbReference>
<dbReference type="PANTHER" id="PTHR37424:SF1">
    <property type="entry name" value="BACTERIOFERRITIN-ASSOCIATED FERREDOXIN"/>
    <property type="match status" value="1"/>
</dbReference>
<gene>
    <name evidence="10" type="ordered locus">TASI_0027</name>
</gene>
<dbReference type="Proteomes" id="UP000009284">
    <property type="component" value="Chromosome"/>
</dbReference>
<evidence type="ECO:0000256" key="8">
    <source>
        <dbReference type="ARBA" id="ARBA00046332"/>
    </source>
</evidence>
<organism evidence="10 11">
    <name type="scientific">Taylorella asinigenitalis (strain MCE3)</name>
    <dbReference type="NCBI Taxonomy" id="1008459"/>
    <lineage>
        <taxon>Bacteria</taxon>
        <taxon>Pseudomonadati</taxon>
        <taxon>Pseudomonadota</taxon>
        <taxon>Betaproteobacteria</taxon>
        <taxon>Burkholderiales</taxon>
        <taxon>Alcaligenaceae</taxon>
        <taxon>Taylorella</taxon>
    </lineage>
</organism>
<evidence type="ECO:0000256" key="1">
    <source>
        <dbReference type="ARBA" id="ARBA00022448"/>
    </source>
</evidence>
<keyword evidence="4" id="KW-0249">Electron transport</keyword>
<dbReference type="Gene3D" id="1.10.10.1100">
    <property type="entry name" value="BFD-like [2Fe-2S]-binding domain"/>
    <property type="match status" value="1"/>
</dbReference>
<evidence type="ECO:0000313" key="11">
    <source>
        <dbReference type="Proteomes" id="UP000009284"/>
    </source>
</evidence>
<dbReference type="GO" id="GO:0051537">
    <property type="term" value="F:2 iron, 2 sulfur cluster binding"/>
    <property type="evidence" value="ECO:0007669"/>
    <property type="project" value="UniProtKB-KW"/>
</dbReference>
<dbReference type="OrthoDB" id="9815350at2"/>
<keyword evidence="1" id="KW-0813">Transport</keyword>
<evidence type="ECO:0000259" key="9">
    <source>
        <dbReference type="Pfam" id="PF04324"/>
    </source>
</evidence>
<dbReference type="HOGENOM" id="CLU_159205_3_3_4"/>
<keyword evidence="6" id="KW-0411">Iron-sulfur</keyword>
<name>G4QD01_TAYAM</name>
<keyword evidence="11" id="KW-1185">Reference proteome</keyword>
<evidence type="ECO:0000313" key="10">
    <source>
        <dbReference type="EMBL" id="AEP35818.1"/>
    </source>
</evidence>
<reference key="1">
    <citation type="submission" date="2011-09" db="EMBL/GenBank/DDBJ databases">
        <title>Genomic characterization of the Taylorella genus.</title>
        <authorList>
            <person name="Hebert L."/>
            <person name="Moumen B."/>
            <person name="Pons N."/>
            <person name="Duquesne F."/>
            <person name="Breuil M.-F."/>
            <person name="Goux D."/>
            <person name="Batto J.-M."/>
            <person name="Renault P."/>
            <person name="Laugier C."/>
            <person name="Petry S."/>
        </authorList>
    </citation>
    <scope>NUCLEOTIDE SEQUENCE</scope>
    <source>
        <strain>MCE3</strain>
    </source>
</reference>
<comment type="similarity">
    <text evidence="8">Belongs to the Bfd family.</text>
</comment>
<keyword evidence="5" id="KW-0408">Iron</keyword>
<dbReference type="EMBL" id="CP003059">
    <property type="protein sequence ID" value="AEP35818.1"/>
    <property type="molecule type" value="Genomic_DNA"/>
</dbReference>
<dbReference type="KEGG" id="tas:TASI_0027"/>
<keyword evidence="3" id="KW-0479">Metal-binding</keyword>
<feature type="domain" description="BFD-like [2Fe-2S]-binding" evidence="9">
    <location>
        <begin position="3"/>
        <end position="50"/>
    </location>
</feature>
<evidence type="ECO:0000256" key="3">
    <source>
        <dbReference type="ARBA" id="ARBA00022723"/>
    </source>
</evidence>
<dbReference type="GO" id="GO:0046872">
    <property type="term" value="F:metal ion binding"/>
    <property type="evidence" value="ECO:0007669"/>
    <property type="project" value="UniProtKB-KW"/>
</dbReference>
<dbReference type="PANTHER" id="PTHR37424">
    <property type="entry name" value="BACTERIOFERRITIN-ASSOCIATED FERREDOXIN"/>
    <property type="match status" value="1"/>
</dbReference>
<dbReference type="InterPro" id="IPR007419">
    <property type="entry name" value="BFD-like_2Fe2S-bd_dom"/>
</dbReference>
<dbReference type="RefSeq" id="WP_014110717.1">
    <property type="nucleotide sequence ID" value="NC_016043.1"/>
</dbReference>
<sequence>MFVCICNGIRDVDVKEAVSQGASTLEDLQATLGVATCCGCCASCAESYIQKDEETLIVEPSLV</sequence>
<dbReference type="eggNOG" id="COG2906">
    <property type="taxonomic scope" value="Bacteria"/>
</dbReference>
<evidence type="ECO:0000256" key="6">
    <source>
        <dbReference type="ARBA" id="ARBA00023014"/>
    </source>
</evidence>
<protein>
    <recommendedName>
        <fullName evidence="7">Bacterioferritin-associated ferredoxin</fullName>
    </recommendedName>
</protein>
<evidence type="ECO:0000256" key="7">
    <source>
        <dbReference type="ARBA" id="ARBA00039386"/>
    </source>
</evidence>
<proteinExistence type="inferred from homology"/>
<reference evidence="10 11" key="2">
    <citation type="journal article" date="2012" name="PLoS ONE">
        <title>Genomic characterization of the taylorella genus.</title>
        <authorList>
            <person name="Hebert L."/>
            <person name="Moumen B."/>
            <person name="Pons N."/>
            <person name="Duquesne F."/>
            <person name="Breuil M.F."/>
            <person name="Goux D."/>
            <person name="Batto J.M."/>
            <person name="Laugier C."/>
            <person name="Renault P."/>
            <person name="Petry S."/>
        </authorList>
    </citation>
    <scope>NUCLEOTIDE SEQUENCE [LARGE SCALE GENOMIC DNA]</scope>
    <source>
        <strain evidence="10 11">MCE3</strain>
    </source>
</reference>
<dbReference type="STRING" id="1008459.TASI_0027"/>
<evidence type="ECO:0000256" key="5">
    <source>
        <dbReference type="ARBA" id="ARBA00023004"/>
    </source>
</evidence>
<dbReference type="InterPro" id="IPR052371">
    <property type="entry name" value="BFD-associated_ferredoxin"/>
</dbReference>
<accession>G4QD01</accession>
<keyword evidence="2" id="KW-0001">2Fe-2S</keyword>
<dbReference type="Pfam" id="PF04324">
    <property type="entry name" value="Fer2_BFD"/>
    <property type="match status" value="1"/>
</dbReference>
<dbReference type="AlphaFoldDB" id="G4QD01"/>